<dbReference type="PANTHER" id="PTHR43280:SF2">
    <property type="entry name" value="HTH-TYPE TRANSCRIPTIONAL REGULATOR EXSA"/>
    <property type="match status" value="1"/>
</dbReference>
<reference evidence="6" key="1">
    <citation type="submission" date="2021-11" db="EMBL/GenBank/DDBJ databases">
        <title>Description of novel Flavobacterium species.</title>
        <authorList>
            <person name="Saticioglu I.B."/>
            <person name="Ay H."/>
            <person name="Altun S."/>
            <person name="Duman M."/>
        </authorList>
    </citation>
    <scope>NUCLEOTIDE SEQUENCE</scope>
    <source>
        <strain evidence="6">F-126</strain>
    </source>
</reference>
<keyword evidence="7" id="KW-1185">Reference proteome</keyword>
<organism evidence="6 7">
    <name type="scientific">Flavobacterium lipolyticum</name>
    <dbReference type="NCBI Taxonomy" id="2893754"/>
    <lineage>
        <taxon>Bacteria</taxon>
        <taxon>Pseudomonadati</taxon>
        <taxon>Bacteroidota</taxon>
        <taxon>Flavobacteriia</taxon>
        <taxon>Flavobacteriales</taxon>
        <taxon>Flavobacteriaceae</taxon>
        <taxon>Flavobacterium</taxon>
    </lineage>
</organism>
<dbReference type="InterPro" id="IPR018060">
    <property type="entry name" value="HTH_AraC"/>
</dbReference>
<dbReference type="SMART" id="SM00342">
    <property type="entry name" value="HTH_ARAC"/>
    <property type="match status" value="1"/>
</dbReference>
<evidence type="ECO:0000256" key="3">
    <source>
        <dbReference type="ARBA" id="ARBA00023163"/>
    </source>
</evidence>
<dbReference type="InterPro" id="IPR011990">
    <property type="entry name" value="TPR-like_helical_dom_sf"/>
</dbReference>
<dbReference type="RefSeq" id="WP_229998501.1">
    <property type="nucleotide sequence ID" value="NZ_JAJJMN010000001.1"/>
</dbReference>
<gene>
    <name evidence="6" type="ORF">LNQ34_01930</name>
</gene>
<feature type="transmembrane region" description="Helical" evidence="4">
    <location>
        <begin position="443"/>
        <end position="462"/>
    </location>
</feature>
<dbReference type="PANTHER" id="PTHR43280">
    <property type="entry name" value="ARAC-FAMILY TRANSCRIPTIONAL REGULATOR"/>
    <property type="match status" value="1"/>
</dbReference>
<sequence length="639" mass="74089">MLTNVAYRNSGIPILNSGILPKNNLKLLKINTLNKFNFITFHFSFLAINYTFVRNQIVMIPYMRYNLNFLLLFTALLCAQNPKKATVGLSYKELKDTFWNNEGNKKKQFEYANAFYNKAKSENNPIEKARGAYLISLISTNEVAIKYLDSSISYSKNLNDSKYPAYAYSSKAYVLKSQSKYKEAIDNFLIAESIAKKNNPDFYYEVKFSIAVLRSEELGEISEALQLYKECFGYYKGKDVKNQKYSYAYQDVLFALADAYKALHQTDSATYYNKLGYRESKLTKDYGYNALFVLNEGANFVEKKIYKTAIDSINKALPQVIYDKDTGNTLAAYYYLGKAYDGLGKKELAVENFVKVDSIYDKTKKITPEFTSGYLYLISYFKNKKDKENQLKYLTQYMHIDSVLQTNYKELTKKLQKEYDTPNLILEKENLIRSLTNDQTKSYWSIGLLFLLVIIAISFGAYQYRIKKRQSSQFEKIMAKSTDNEIQTVEMNKKEINTAKSGVENIGINEELVEQILKKLTHFELTKGYLLSNITVQSLSDTFETNSKYVSKVVNTYKEKTFIQYINDLRIEHALESLKEDPKLQKYTIQALAIEFGFNNAESFSTAFYKKTGIKPVYFIKQLEELRKKHNHLLININQ</sequence>
<dbReference type="EMBL" id="JAJJMN010000001">
    <property type="protein sequence ID" value="MCC9016533.1"/>
    <property type="molecule type" value="Genomic_DNA"/>
</dbReference>
<keyword evidence="3" id="KW-0804">Transcription</keyword>
<dbReference type="Proteomes" id="UP001430700">
    <property type="component" value="Unassembled WGS sequence"/>
</dbReference>
<evidence type="ECO:0000313" key="6">
    <source>
        <dbReference type="EMBL" id="MCC9016533.1"/>
    </source>
</evidence>
<evidence type="ECO:0000256" key="4">
    <source>
        <dbReference type="SAM" id="Phobius"/>
    </source>
</evidence>
<keyword evidence="2" id="KW-0238">DNA-binding</keyword>
<keyword evidence="1" id="KW-0805">Transcription regulation</keyword>
<protein>
    <submittedName>
        <fullName evidence="6">Helix-turn-helix domain-containing protein</fullName>
    </submittedName>
</protein>
<keyword evidence="4" id="KW-0812">Transmembrane</keyword>
<dbReference type="Pfam" id="PF12833">
    <property type="entry name" value="HTH_18"/>
    <property type="match status" value="1"/>
</dbReference>
<dbReference type="Gene3D" id="1.25.40.10">
    <property type="entry name" value="Tetratricopeptide repeat domain"/>
    <property type="match status" value="2"/>
</dbReference>
<keyword evidence="4" id="KW-1133">Transmembrane helix</keyword>
<evidence type="ECO:0000259" key="5">
    <source>
        <dbReference type="PROSITE" id="PS01124"/>
    </source>
</evidence>
<proteinExistence type="predicted"/>
<dbReference type="InterPro" id="IPR009057">
    <property type="entry name" value="Homeodomain-like_sf"/>
</dbReference>
<dbReference type="SMART" id="SM00028">
    <property type="entry name" value="TPR"/>
    <property type="match status" value="2"/>
</dbReference>
<feature type="transmembrane region" description="Helical" evidence="4">
    <location>
        <begin position="36"/>
        <end position="53"/>
    </location>
</feature>
<dbReference type="SUPFAM" id="SSF48452">
    <property type="entry name" value="TPR-like"/>
    <property type="match status" value="2"/>
</dbReference>
<dbReference type="SUPFAM" id="SSF46689">
    <property type="entry name" value="Homeodomain-like"/>
    <property type="match status" value="1"/>
</dbReference>
<evidence type="ECO:0000313" key="7">
    <source>
        <dbReference type="Proteomes" id="UP001430700"/>
    </source>
</evidence>
<comment type="caution">
    <text evidence="6">The sequence shown here is derived from an EMBL/GenBank/DDBJ whole genome shotgun (WGS) entry which is preliminary data.</text>
</comment>
<dbReference type="InterPro" id="IPR019734">
    <property type="entry name" value="TPR_rpt"/>
</dbReference>
<evidence type="ECO:0000256" key="1">
    <source>
        <dbReference type="ARBA" id="ARBA00023015"/>
    </source>
</evidence>
<feature type="transmembrane region" description="Helical" evidence="4">
    <location>
        <begin position="65"/>
        <end position="82"/>
    </location>
</feature>
<keyword evidence="4" id="KW-0472">Membrane</keyword>
<evidence type="ECO:0000256" key="2">
    <source>
        <dbReference type="ARBA" id="ARBA00023125"/>
    </source>
</evidence>
<name>A0ABS8LVE8_9FLAO</name>
<dbReference type="Gene3D" id="1.10.10.60">
    <property type="entry name" value="Homeodomain-like"/>
    <property type="match status" value="2"/>
</dbReference>
<feature type="domain" description="HTH araC/xylS-type" evidence="5">
    <location>
        <begin position="510"/>
        <end position="622"/>
    </location>
</feature>
<dbReference type="PROSITE" id="PS01124">
    <property type="entry name" value="HTH_ARAC_FAMILY_2"/>
    <property type="match status" value="1"/>
</dbReference>
<accession>A0ABS8LVE8</accession>